<evidence type="ECO:0000256" key="2">
    <source>
        <dbReference type="HAMAP-Rule" id="MF_00163"/>
    </source>
</evidence>
<dbReference type="Pfam" id="PF01327">
    <property type="entry name" value="Pep_deformylase"/>
    <property type="match status" value="1"/>
</dbReference>
<dbReference type="PANTHER" id="PTHR10458">
    <property type="entry name" value="PEPTIDE DEFORMYLASE"/>
    <property type="match status" value="1"/>
</dbReference>
<protein>
    <recommendedName>
        <fullName evidence="2">Peptide deformylase</fullName>
        <shortName evidence="2">PDF</shortName>
        <ecNumber evidence="2">3.5.1.88</ecNumber>
    </recommendedName>
    <alternativeName>
        <fullName evidence="2">Polypeptide deformylase</fullName>
    </alternativeName>
</protein>
<dbReference type="GO" id="GO:0046872">
    <property type="term" value="F:metal ion binding"/>
    <property type="evidence" value="ECO:0007669"/>
    <property type="project" value="UniProtKB-KW"/>
</dbReference>
<dbReference type="PIRSF" id="PIRSF004749">
    <property type="entry name" value="Pep_def"/>
    <property type="match status" value="1"/>
</dbReference>
<dbReference type="InterPro" id="IPR036821">
    <property type="entry name" value="Peptide_deformylase_sf"/>
</dbReference>
<dbReference type="GO" id="GO:0006412">
    <property type="term" value="P:translation"/>
    <property type="evidence" value="ECO:0007669"/>
    <property type="project" value="UniProtKB-UniRule"/>
</dbReference>
<dbReference type="EC" id="3.5.1.88" evidence="2"/>
<evidence type="ECO:0000313" key="3">
    <source>
        <dbReference type="EMBL" id="AXA35917.1"/>
    </source>
</evidence>
<keyword evidence="2" id="KW-0408">Iron</keyword>
<proteinExistence type="inferred from homology"/>
<dbReference type="KEGG" id="schv:BRCON_1140"/>
<dbReference type="AlphaFoldDB" id="A0A2Z4Y3X5"/>
<comment type="similarity">
    <text evidence="1 2">Belongs to the polypeptide deformylase family.</text>
</comment>
<feature type="active site" evidence="2">
    <location>
        <position position="139"/>
    </location>
</feature>
<dbReference type="NCBIfam" id="TIGR00079">
    <property type="entry name" value="pept_deformyl"/>
    <property type="match status" value="1"/>
</dbReference>
<sequence>MPARPILTLPHPLLRAKAEVVQPPFDAVSEVIRDLWETLDAHVGVGIAAPQIGESLRIIVADATRAKRPVKNHGRLTLINPVILEREGTIAFREGCLSVPDYVAFVERSRVVTVSALAPDGSPLVVTAEGFEAVILQHEIDHLDGILFIDRIRHARDIKLRPR</sequence>
<dbReference type="GO" id="GO:0042586">
    <property type="term" value="F:peptide deformylase activity"/>
    <property type="evidence" value="ECO:0007669"/>
    <property type="project" value="UniProtKB-UniRule"/>
</dbReference>
<keyword evidence="2" id="KW-0378">Hydrolase</keyword>
<feature type="binding site" evidence="2">
    <location>
        <position position="138"/>
    </location>
    <ligand>
        <name>Fe cation</name>
        <dbReference type="ChEBI" id="CHEBI:24875"/>
    </ligand>
</feature>
<dbReference type="PRINTS" id="PR01576">
    <property type="entry name" value="PDEFORMYLASE"/>
</dbReference>
<keyword evidence="2" id="KW-0648">Protein biosynthesis</keyword>
<dbReference type="EMBL" id="CP030759">
    <property type="protein sequence ID" value="AXA35917.1"/>
    <property type="molecule type" value="Genomic_DNA"/>
</dbReference>
<dbReference type="NCBIfam" id="NF001159">
    <property type="entry name" value="PRK00150.1-3"/>
    <property type="match status" value="1"/>
</dbReference>
<evidence type="ECO:0000313" key="4">
    <source>
        <dbReference type="Proteomes" id="UP000262583"/>
    </source>
</evidence>
<organism evidence="3 4">
    <name type="scientific">Sumerlaea chitinivorans</name>
    <dbReference type="NCBI Taxonomy" id="2250252"/>
    <lineage>
        <taxon>Bacteria</taxon>
        <taxon>Candidatus Sumerlaeota</taxon>
        <taxon>Candidatus Sumerlaeia</taxon>
        <taxon>Candidatus Sumerlaeales</taxon>
        <taxon>Candidatus Sumerlaeaceae</taxon>
        <taxon>Candidatus Sumerlaea</taxon>
    </lineage>
</organism>
<dbReference type="HAMAP" id="MF_00163">
    <property type="entry name" value="Pep_deformylase"/>
    <property type="match status" value="1"/>
</dbReference>
<name>A0A2Z4Y3X5_SUMC1</name>
<accession>A0A2Z4Y3X5</accession>
<evidence type="ECO:0000256" key="1">
    <source>
        <dbReference type="ARBA" id="ARBA00010759"/>
    </source>
</evidence>
<reference evidence="3 4" key="1">
    <citation type="submission" date="2018-05" db="EMBL/GenBank/DDBJ databases">
        <title>A metagenomic window into the 2 km-deep terrestrial subsurface aquifer revealed taxonomically and functionally diverse microbial community comprising novel uncultured bacterial lineages.</title>
        <authorList>
            <person name="Kadnikov V.V."/>
            <person name="Mardanov A.V."/>
            <person name="Beletsky A.V."/>
            <person name="Banks D."/>
            <person name="Pimenov N.V."/>
            <person name="Frank Y.A."/>
            <person name="Karnachuk O.V."/>
            <person name="Ravin N.V."/>
        </authorList>
    </citation>
    <scope>NUCLEOTIDE SEQUENCE [LARGE SCALE GENOMIC DNA]</scope>
    <source>
        <strain evidence="3">BY</strain>
    </source>
</reference>
<dbReference type="Gene3D" id="3.90.45.10">
    <property type="entry name" value="Peptide deformylase"/>
    <property type="match status" value="1"/>
</dbReference>
<gene>
    <name evidence="2" type="primary">def</name>
    <name evidence="3" type="ORF">BRCON_1140</name>
</gene>
<dbReference type="Proteomes" id="UP000262583">
    <property type="component" value="Chromosome"/>
</dbReference>
<dbReference type="InterPro" id="IPR023635">
    <property type="entry name" value="Peptide_deformylase"/>
</dbReference>
<dbReference type="SUPFAM" id="SSF56420">
    <property type="entry name" value="Peptide deformylase"/>
    <property type="match status" value="1"/>
</dbReference>
<dbReference type="PANTHER" id="PTHR10458:SF22">
    <property type="entry name" value="PEPTIDE DEFORMYLASE"/>
    <property type="match status" value="1"/>
</dbReference>
<comment type="catalytic activity">
    <reaction evidence="2">
        <text>N-terminal N-formyl-L-methionyl-[peptide] + H2O = N-terminal L-methionyl-[peptide] + formate</text>
        <dbReference type="Rhea" id="RHEA:24420"/>
        <dbReference type="Rhea" id="RHEA-COMP:10639"/>
        <dbReference type="Rhea" id="RHEA-COMP:10640"/>
        <dbReference type="ChEBI" id="CHEBI:15377"/>
        <dbReference type="ChEBI" id="CHEBI:15740"/>
        <dbReference type="ChEBI" id="CHEBI:49298"/>
        <dbReference type="ChEBI" id="CHEBI:64731"/>
        <dbReference type="EC" id="3.5.1.88"/>
    </reaction>
</comment>
<comment type="function">
    <text evidence="2">Removes the formyl group from the N-terminal Met of newly synthesized proteins. Requires at least a dipeptide for an efficient rate of reaction. N-terminal L-methionine is a prerequisite for activity but the enzyme has broad specificity at other positions.</text>
</comment>
<keyword evidence="2" id="KW-0479">Metal-binding</keyword>
<feature type="binding site" evidence="2">
    <location>
        <position position="96"/>
    </location>
    <ligand>
        <name>Fe cation</name>
        <dbReference type="ChEBI" id="CHEBI:24875"/>
    </ligand>
</feature>
<feature type="binding site" evidence="2">
    <location>
        <position position="142"/>
    </location>
    <ligand>
        <name>Fe cation</name>
        <dbReference type="ChEBI" id="CHEBI:24875"/>
    </ligand>
</feature>
<dbReference type="CDD" id="cd00487">
    <property type="entry name" value="Pep_deformylase"/>
    <property type="match status" value="1"/>
</dbReference>
<comment type="cofactor">
    <cofactor evidence="2">
        <name>Fe(2+)</name>
        <dbReference type="ChEBI" id="CHEBI:29033"/>
    </cofactor>
    <text evidence="2">Binds 1 Fe(2+) ion.</text>
</comment>